<name>A0A1W2AK92_9SPHI</name>
<dbReference type="InterPro" id="IPR010972">
    <property type="entry name" value="Beta-PGM"/>
</dbReference>
<dbReference type="InterPro" id="IPR010976">
    <property type="entry name" value="B-phosphoglucomutase_hydrolase"/>
</dbReference>
<evidence type="ECO:0000256" key="2">
    <source>
        <dbReference type="ARBA" id="ARBA00022553"/>
    </source>
</evidence>
<comment type="catalytic activity">
    <reaction evidence="7">
        <text>beta-D-glucose 1-phosphate = beta-D-glucose 6-phosphate</text>
        <dbReference type="Rhea" id="RHEA:20113"/>
        <dbReference type="ChEBI" id="CHEBI:57684"/>
        <dbReference type="ChEBI" id="CHEBI:58247"/>
        <dbReference type="EC" id="5.4.2.6"/>
    </reaction>
</comment>
<keyword evidence="4 12" id="KW-0460">Magnesium</keyword>
<protein>
    <recommendedName>
        <fullName evidence="9">Beta-phosphoglucomutase</fullName>
        <ecNumber evidence="8">5.4.2.6</ecNumber>
    </recommendedName>
</protein>
<dbReference type="InterPro" id="IPR006439">
    <property type="entry name" value="HAD-SF_hydro_IA"/>
</dbReference>
<evidence type="ECO:0000256" key="10">
    <source>
        <dbReference type="PIRSR" id="PIRSR610972-1"/>
    </source>
</evidence>
<dbReference type="InterPro" id="IPR036412">
    <property type="entry name" value="HAD-like_sf"/>
</dbReference>
<keyword evidence="15" id="KW-1185">Reference proteome</keyword>
<feature type="binding site" evidence="12">
    <location>
        <position position="12"/>
    </location>
    <ligand>
        <name>Mg(2+)</name>
        <dbReference type="ChEBI" id="CHEBI:18420"/>
    </ligand>
</feature>
<feature type="binding site" evidence="11">
    <location>
        <begin position="45"/>
        <end position="50"/>
    </location>
    <ligand>
        <name>substrate</name>
    </ligand>
</feature>
<feature type="binding site" evidence="11">
    <location>
        <begin position="115"/>
        <end position="119"/>
    </location>
    <ligand>
        <name>substrate</name>
    </ligand>
</feature>
<evidence type="ECO:0000313" key="14">
    <source>
        <dbReference type="EMBL" id="SMC61034.1"/>
    </source>
</evidence>
<dbReference type="RefSeq" id="WP_084239620.1">
    <property type="nucleotide sequence ID" value="NZ_FWXT01000001.1"/>
</dbReference>
<feature type="active site" description="Proton donor/acceptor" evidence="10">
    <location>
        <position position="10"/>
    </location>
</feature>
<dbReference type="SFLD" id="SFLDS00003">
    <property type="entry name" value="Haloacid_Dehalogenase"/>
    <property type="match status" value="1"/>
</dbReference>
<dbReference type="PANTHER" id="PTHR46193">
    <property type="entry name" value="6-PHOSPHOGLUCONATE PHOSPHATASE"/>
    <property type="match status" value="1"/>
</dbReference>
<keyword evidence="2" id="KW-0597">Phosphoprotein</keyword>
<dbReference type="Proteomes" id="UP000192756">
    <property type="component" value="Unassembled WGS sequence"/>
</dbReference>
<feature type="binding site" evidence="11">
    <location>
        <begin position="10"/>
        <end position="12"/>
    </location>
    <ligand>
        <name>substrate</name>
    </ligand>
</feature>
<dbReference type="GO" id="GO:0000287">
    <property type="term" value="F:magnesium ion binding"/>
    <property type="evidence" value="ECO:0007669"/>
    <property type="project" value="InterPro"/>
</dbReference>
<evidence type="ECO:0000256" key="5">
    <source>
        <dbReference type="ARBA" id="ARBA00023235"/>
    </source>
</evidence>
<dbReference type="InterPro" id="IPR023214">
    <property type="entry name" value="HAD_sf"/>
</dbReference>
<dbReference type="NCBIfam" id="TIGR01509">
    <property type="entry name" value="HAD-SF-IA-v3"/>
    <property type="match status" value="1"/>
</dbReference>
<dbReference type="GO" id="GO:0005975">
    <property type="term" value="P:carbohydrate metabolic process"/>
    <property type="evidence" value="ECO:0007669"/>
    <property type="project" value="InterPro"/>
</dbReference>
<feature type="binding site" evidence="12">
    <location>
        <position position="10"/>
    </location>
    <ligand>
        <name>Mg(2+)</name>
        <dbReference type="ChEBI" id="CHEBI:18420"/>
    </ligand>
</feature>
<gene>
    <name evidence="14" type="ORF">SAMN04488524_1494</name>
</gene>
<reference evidence="15" key="1">
    <citation type="submission" date="2017-04" db="EMBL/GenBank/DDBJ databases">
        <authorList>
            <person name="Varghese N."/>
            <person name="Submissions S."/>
        </authorList>
    </citation>
    <scope>NUCLEOTIDE SEQUENCE [LARGE SCALE GENOMIC DNA]</scope>
    <source>
        <strain evidence="15">DSM 12126</strain>
    </source>
</reference>
<comment type="similarity">
    <text evidence="1">Belongs to the HAD-like hydrolase superfamily. CbbY/CbbZ/Gph/YieH family.</text>
</comment>
<accession>A0A1W2AK92</accession>
<evidence type="ECO:0000256" key="3">
    <source>
        <dbReference type="ARBA" id="ARBA00022723"/>
    </source>
</evidence>
<evidence type="ECO:0000256" key="11">
    <source>
        <dbReference type="PIRSR" id="PIRSR610972-2"/>
    </source>
</evidence>
<dbReference type="STRING" id="151894.SAMN04488524_1494"/>
<evidence type="ECO:0000256" key="4">
    <source>
        <dbReference type="ARBA" id="ARBA00022842"/>
    </source>
</evidence>
<dbReference type="InterPro" id="IPR023198">
    <property type="entry name" value="PGP-like_dom2"/>
</dbReference>
<dbReference type="CDD" id="cd02598">
    <property type="entry name" value="HAD_BPGM"/>
    <property type="match status" value="1"/>
</dbReference>
<dbReference type="Pfam" id="PF00702">
    <property type="entry name" value="Hydrolase"/>
    <property type="match status" value="1"/>
</dbReference>
<dbReference type="PANTHER" id="PTHR46193:SF18">
    <property type="entry name" value="HEXITOL PHOSPHATASE B"/>
    <property type="match status" value="1"/>
</dbReference>
<dbReference type="EMBL" id="FWXT01000001">
    <property type="protein sequence ID" value="SMC61034.1"/>
    <property type="molecule type" value="Genomic_DNA"/>
</dbReference>
<evidence type="ECO:0000256" key="6">
    <source>
        <dbReference type="ARBA" id="ARBA00023277"/>
    </source>
</evidence>
<comment type="cofactor">
    <cofactor evidence="12">
        <name>Mg(2+)</name>
        <dbReference type="ChEBI" id="CHEBI:18420"/>
    </cofactor>
    <text evidence="12">Binds 2 magnesium ions per subunit.</text>
</comment>
<dbReference type="GO" id="GO:0008801">
    <property type="term" value="F:beta-phosphoglucomutase activity"/>
    <property type="evidence" value="ECO:0007669"/>
    <property type="project" value="UniProtKB-EC"/>
</dbReference>
<feature type="binding site" evidence="12">
    <location>
        <position position="170"/>
    </location>
    <ligand>
        <name>Mg(2+)</name>
        <dbReference type="ChEBI" id="CHEBI:18420"/>
    </ligand>
</feature>
<evidence type="ECO:0000256" key="8">
    <source>
        <dbReference type="ARBA" id="ARBA00044968"/>
    </source>
</evidence>
<feature type="binding site" evidence="11">
    <location>
        <position position="77"/>
    </location>
    <ligand>
        <name>substrate</name>
    </ligand>
</feature>
<evidence type="ECO:0000313" key="15">
    <source>
        <dbReference type="Proteomes" id="UP000192756"/>
    </source>
</evidence>
<dbReference type="Gene3D" id="3.40.50.1000">
    <property type="entry name" value="HAD superfamily/HAD-like"/>
    <property type="match status" value="1"/>
</dbReference>
<feature type="site" description="Important for catalytic activity and assists the phosphoryl transfer reaction to Asp8 by balancing charge and orienting the reacting groups" evidence="13">
    <location>
        <position position="115"/>
    </location>
</feature>
<dbReference type="SFLD" id="SFLDG01129">
    <property type="entry name" value="C1.5:_HAD__Beta-PGM__Phosphata"/>
    <property type="match status" value="1"/>
</dbReference>
<sequence>MTQQTACIFDLDGVLVDTAVYHYKAWKQLANSLGFDFTHAQNEQLKGVSRMRSLDMILEWGGIRKSDAEREELASLKNSWYVAMISKMTAGEVLPGSLELLRQLKQQGIKIALGSASKNSALILERTGLAHFFDAIVDGNAVTTSKPDPEVFIKAAELLDTAAAGCVVFEDAFAGVQAANAAGMGVVGIGDAENLKGAQIVIKDLSEITVAEIEALNRFLK</sequence>
<feature type="binding site" evidence="11">
    <location>
        <position position="26"/>
    </location>
    <ligand>
        <name>substrate</name>
    </ligand>
</feature>
<dbReference type="NCBIfam" id="TIGR02009">
    <property type="entry name" value="PGMB-YQAB-SF"/>
    <property type="match status" value="1"/>
</dbReference>
<evidence type="ECO:0000256" key="9">
    <source>
        <dbReference type="ARBA" id="ARBA00044991"/>
    </source>
</evidence>
<dbReference type="Gene3D" id="1.10.150.240">
    <property type="entry name" value="Putative phosphatase, domain 2"/>
    <property type="match status" value="1"/>
</dbReference>
<dbReference type="NCBIfam" id="TIGR01990">
    <property type="entry name" value="bPGM"/>
    <property type="match status" value="1"/>
</dbReference>
<feature type="site" description="Important for catalytic activity and assists the phosphoryl transfer reaction to Asp8 by balancing charge and orienting the reacting groups" evidence="13">
    <location>
        <position position="146"/>
    </location>
</feature>
<feature type="binding site" evidence="12">
    <location>
        <position position="171"/>
    </location>
    <ligand>
        <name>Mg(2+)</name>
        <dbReference type="ChEBI" id="CHEBI:18420"/>
    </ligand>
</feature>
<evidence type="ECO:0000256" key="13">
    <source>
        <dbReference type="PIRSR" id="PIRSR610972-4"/>
    </source>
</evidence>
<feature type="binding site" evidence="11">
    <location>
        <position position="53"/>
    </location>
    <ligand>
        <name>substrate</name>
    </ligand>
</feature>
<proteinExistence type="inferred from homology"/>
<dbReference type="SFLD" id="SFLDG01135">
    <property type="entry name" value="C1.5.6:_HAD__Beta-PGM__Phospha"/>
    <property type="match status" value="1"/>
</dbReference>
<dbReference type="EC" id="5.4.2.6" evidence="8"/>
<dbReference type="SUPFAM" id="SSF56784">
    <property type="entry name" value="HAD-like"/>
    <property type="match status" value="1"/>
</dbReference>
<keyword evidence="6" id="KW-0119">Carbohydrate metabolism</keyword>
<evidence type="ECO:0000256" key="12">
    <source>
        <dbReference type="PIRSR" id="PIRSR610972-3"/>
    </source>
</evidence>
<evidence type="ECO:0000256" key="7">
    <source>
        <dbReference type="ARBA" id="ARBA00044926"/>
    </source>
</evidence>
<feature type="active site" description="Proton donor/acceptor" evidence="10">
    <location>
        <position position="12"/>
    </location>
</feature>
<dbReference type="AlphaFoldDB" id="A0A1W2AK92"/>
<dbReference type="OrthoDB" id="9797743at2"/>
<keyword evidence="5" id="KW-0413">Isomerase</keyword>
<organism evidence="14 15">
    <name type="scientific">Pedobacter africanus</name>
    <dbReference type="NCBI Taxonomy" id="151894"/>
    <lineage>
        <taxon>Bacteria</taxon>
        <taxon>Pseudomonadati</taxon>
        <taxon>Bacteroidota</taxon>
        <taxon>Sphingobacteriia</taxon>
        <taxon>Sphingobacteriales</taxon>
        <taxon>Sphingobacteriaceae</taxon>
        <taxon>Pedobacter</taxon>
    </lineage>
</organism>
<evidence type="ECO:0000256" key="1">
    <source>
        <dbReference type="ARBA" id="ARBA00006171"/>
    </source>
</evidence>
<keyword evidence="3 12" id="KW-0479">Metal-binding</keyword>
<feature type="binding site" evidence="11">
    <location>
        <position position="146"/>
    </location>
    <ligand>
        <name>substrate</name>
    </ligand>
</feature>
<dbReference type="InterPro" id="IPR051600">
    <property type="entry name" value="Beta-PGM-like"/>
</dbReference>